<evidence type="ECO:0000256" key="1">
    <source>
        <dbReference type="SAM" id="Phobius"/>
    </source>
</evidence>
<dbReference type="Proteomes" id="UP000526408">
    <property type="component" value="Unassembled WGS sequence"/>
</dbReference>
<dbReference type="RefSeq" id="WP_168621767.1">
    <property type="nucleotide sequence ID" value="NZ_JAAZQQ010000001.1"/>
</dbReference>
<dbReference type="InterPro" id="IPR012495">
    <property type="entry name" value="TadE-like_dom"/>
</dbReference>
<evidence type="ECO:0000259" key="2">
    <source>
        <dbReference type="Pfam" id="PF07811"/>
    </source>
</evidence>
<protein>
    <submittedName>
        <fullName evidence="3">Pilus assembly protein</fullName>
    </submittedName>
</protein>
<comment type="caution">
    <text evidence="3">The sequence shown here is derived from an EMBL/GenBank/DDBJ whole genome shotgun (WGS) entry which is preliminary data.</text>
</comment>
<keyword evidence="1" id="KW-0472">Membrane</keyword>
<gene>
    <name evidence="3" type="ORF">HCU73_02250</name>
</gene>
<accession>A0A7X6GVY2</accession>
<evidence type="ECO:0000313" key="4">
    <source>
        <dbReference type="Proteomes" id="UP000526408"/>
    </source>
</evidence>
<evidence type="ECO:0000313" key="3">
    <source>
        <dbReference type="EMBL" id="NKX43397.1"/>
    </source>
</evidence>
<organism evidence="3 4">
    <name type="scientific">Roseicyclus persicicus</name>
    <dbReference type="NCBI Taxonomy" id="2650661"/>
    <lineage>
        <taxon>Bacteria</taxon>
        <taxon>Pseudomonadati</taxon>
        <taxon>Pseudomonadota</taxon>
        <taxon>Alphaproteobacteria</taxon>
        <taxon>Rhodobacterales</taxon>
        <taxon>Roseobacteraceae</taxon>
        <taxon>Roseicyclus</taxon>
    </lineage>
</organism>
<feature type="domain" description="TadE-like" evidence="2">
    <location>
        <begin position="19"/>
        <end position="59"/>
    </location>
</feature>
<dbReference type="EMBL" id="JAAZQQ010000001">
    <property type="protein sequence ID" value="NKX43397.1"/>
    <property type="molecule type" value="Genomic_DNA"/>
</dbReference>
<dbReference type="AlphaFoldDB" id="A0A7X6GVY2"/>
<reference evidence="3 4" key="1">
    <citation type="submission" date="2020-04" db="EMBL/GenBank/DDBJ databases">
        <authorList>
            <person name="Yoon J."/>
        </authorList>
    </citation>
    <scope>NUCLEOTIDE SEQUENCE [LARGE SCALE GENOMIC DNA]</scope>
    <source>
        <strain evidence="3 4">KMU-115</strain>
    </source>
</reference>
<dbReference type="Pfam" id="PF07811">
    <property type="entry name" value="TadE"/>
    <property type="match status" value="1"/>
</dbReference>
<feature type="transmembrane region" description="Helical" evidence="1">
    <location>
        <begin position="23"/>
        <end position="44"/>
    </location>
</feature>
<name>A0A7X6GVY2_9RHOB</name>
<keyword evidence="1" id="KW-0812">Transmembrane</keyword>
<proteinExistence type="predicted"/>
<keyword evidence="1" id="KW-1133">Transmembrane helix</keyword>
<sequence>MPRLLQTLRDFARDERATSTLEFVIMFPVVITLFIAVFETGIILSRQVLMERSLDEAVRLLRLVRTIVDPVTGQPRPLTADDIAQAICDNTRAIPNCDQVLVVQLTRIDQTNYDVPTPDIACVNRGDLSIQPSNQFQQGTDNELILIRTCAIIDPLLPFSGFGLNLARDDTGGLHMTAASVLVNEPQ</sequence>
<keyword evidence="4" id="KW-1185">Reference proteome</keyword>